<protein>
    <submittedName>
        <fullName evidence="1">Uncharacterized protein</fullName>
    </submittedName>
</protein>
<accession>A0ACB6S5J3</accession>
<evidence type="ECO:0000313" key="1">
    <source>
        <dbReference type="EMBL" id="KAF2629441.1"/>
    </source>
</evidence>
<evidence type="ECO:0000313" key="2">
    <source>
        <dbReference type="Proteomes" id="UP000799754"/>
    </source>
</evidence>
<comment type="caution">
    <text evidence="1">The sequence shown here is derived from an EMBL/GenBank/DDBJ whole genome shotgun (WGS) entry which is preliminary data.</text>
</comment>
<dbReference type="EMBL" id="MU006710">
    <property type="protein sequence ID" value="KAF2629441.1"/>
    <property type="molecule type" value="Genomic_DNA"/>
</dbReference>
<name>A0ACB6S5J3_9PLEO</name>
<gene>
    <name evidence="1" type="ORF">BU25DRAFT_457103</name>
</gene>
<reference evidence="1" key="1">
    <citation type="journal article" date="2020" name="Stud. Mycol.">
        <title>101 Dothideomycetes genomes: a test case for predicting lifestyles and emergence of pathogens.</title>
        <authorList>
            <person name="Haridas S."/>
            <person name="Albert R."/>
            <person name="Binder M."/>
            <person name="Bloem J."/>
            <person name="Labutti K."/>
            <person name="Salamov A."/>
            <person name="Andreopoulos B."/>
            <person name="Baker S."/>
            <person name="Barry K."/>
            <person name="Bills G."/>
            <person name="Bluhm B."/>
            <person name="Cannon C."/>
            <person name="Castanera R."/>
            <person name="Culley D."/>
            <person name="Daum C."/>
            <person name="Ezra D."/>
            <person name="Gonzalez J."/>
            <person name="Henrissat B."/>
            <person name="Kuo A."/>
            <person name="Liang C."/>
            <person name="Lipzen A."/>
            <person name="Lutzoni F."/>
            <person name="Magnuson J."/>
            <person name="Mondo S."/>
            <person name="Nolan M."/>
            <person name="Ohm R."/>
            <person name="Pangilinan J."/>
            <person name="Park H.-J."/>
            <person name="Ramirez L."/>
            <person name="Alfaro M."/>
            <person name="Sun H."/>
            <person name="Tritt A."/>
            <person name="Yoshinaga Y."/>
            <person name="Zwiers L.-H."/>
            <person name="Turgeon B."/>
            <person name="Goodwin S."/>
            <person name="Spatafora J."/>
            <person name="Crous P."/>
            <person name="Grigoriev I."/>
        </authorList>
    </citation>
    <scope>NUCLEOTIDE SEQUENCE</scope>
    <source>
        <strain evidence="1">CBS 525.71</strain>
    </source>
</reference>
<proteinExistence type="predicted"/>
<keyword evidence="2" id="KW-1185">Reference proteome</keyword>
<sequence>MKDKNEQQQTLMQKLLRASGPQNDLVRKMTAEFEEIDLKIDAEQFKVQKWVEDKQKIDEEVKNAMLAEESI</sequence>
<organism evidence="1 2">
    <name type="scientific">Macroventuria anomochaeta</name>
    <dbReference type="NCBI Taxonomy" id="301207"/>
    <lineage>
        <taxon>Eukaryota</taxon>
        <taxon>Fungi</taxon>
        <taxon>Dikarya</taxon>
        <taxon>Ascomycota</taxon>
        <taxon>Pezizomycotina</taxon>
        <taxon>Dothideomycetes</taxon>
        <taxon>Pleosporomycetidae</taxon>
        <taxon>Pleosporales</taxon>
        <taxon>Pleosporineae</taxon>
        <taxon>Didymellaceae</taxon>
        <taxon>Macroventuria</taxon>
    </lineage>
</organism>
<dbReference type="Proteomes" id="UP000799754">
    <property type="component" value="Unassembled WGS sequence"/>
</dbReference>